<feature type="compositionally biased region" description="Basic and acidic residues" evidence="1">
    <location>
        <begin position="108"/>
        <end position="125"/>
    </location>
</feature>
<feature type="region of interest" description="Disordered" evidence="1">
    <location>
        <begin position="1"/>
        <end position="153"/>
    </location>
</feature>
<sequence>GRLRRQPGHVQRDRAGPQGPQLRPGDRQGAGRGEPAAGGRRPARPVRAGHRESRPGGTGRPAQRVRRGPGAGADERDQGADRQPGRRLRRRRRRGRPRRPPRRGPAGQEHEQADRRPEAQRRPRESAGCGERGRQQRVQPGRSERGAGVQKGV</sequence>
<dbReference type="AlphaFoldDB" id="A0A6J4NC71"/>
<accession>A0A6J4NC71</accession>
<name>A0A6J4NC71_9BACT</name>
<feature type="non-terminal residue" evidence="2">
    <location>
        <position position="153"/>
    </location>
</feature>
<protein>
    <submittedName>
        <fullName evidence="2">Uncharacterized protein</fullName>
    </submittedName>
</protein>
<reference evidence="2" key="1">
    <citation type="submission" date="2020-02" db="EMBL/GenBank/DDBJ databases">
        <authorList>
            <person name="Meier V. D."/>
        </authorList>
    </citation>
    <scope>NUCLEOTIDE SEQUENCE</scope>
    <source>
        <strain evidence="2">AVDCRST_MAG64</strain>
    </source>
</reference>
<dbReference type="EMBL" id="CADCUQ010000153">
    <property type="protein sequence ID" value="CAA9380243.1"/>
    <property type="molecule type" value="Genomic_DNA"/>
</dbReference>
<feature type="compositionally biased region" description="Basic and acidic residues" evidence="1">
    <location>
        <begin position="73"/>
        <end position="84"/>
    </location>
</feature>
<proteinExistence type="predicted"/>
<gene>
    <name evidence="2" type="ORF">AVDCRST_MAG64-575</name>
</gene>
<evidence type="ECO:0000256" key="1">
    <source>
        <dbReference type="SAM" id="MobiDB-lite"/>
    </source>
</evidence>
<feature type="compositionally biased region" description="Basic residues" evidence="1">
    <location>
        <begin position="85"/>
        <end position="102"/>
    </location>
</feature>
<evidence type="ECO:0000313" key="2">
    <source>
        <dbReference type="EMBL" id="CAA9380243.1"/>
    </source>
</evidence>
<feature type="non-terminal residue" evidence="2">
    <location>
        <position position="1"/>
    </location>
</feature>
<organism evidence="2">
    <name type="scientific">uncultured Phycisphaerae bacterium</name>
    <dbReference type="NCBI Taxonomy" id="904963"/>
    <lineage>
        <taxon>Bacteria</taxon>
        <taxon>Pseudomonadati</taxon>
        <taxon>Planctomycetota</taxon>
        <taxon>Phycisphaerae</taxon>
        <taxon>environmental samples</taxon>
    </lineage>
</organism>